<dbReference type="GO" id="GO:0030600">
    <property type="term" value="F:feruloyl esterase activity"/>
    <property type="evidence" value="ECO:0007669"/>
    <property type="project" value="InterPro"/>
</dbReference>
<feature type="transmembrane region" description="Helical" evidence="14">
    <location>
        <begin position="130"/>
        <end position="149"/>
    </location>
</feature>
<evidence type="ECO:0000259" key="15">
    <source>
        <dbReference type="Pfam" id="PF02230"/>
    </source>
</evidence>
<feature type="transmembrane region" description="Helical" evidence="14">
    <location>
        <begin position="12"/>
        <end position="32"/>
    </location>
</feature>
<gene>
    <name evidence="16" type="ORF">UFOPK3342_00310</name>
</gene>
<dbReference type="PANTHER" id="PTHR38050:SF1">
    <property type="entry name" value="FERULOYL ESTERASE C"/>
    <property type="match status" value="1"/>
</dbReference>
<evidence type="ECO:0000256" key="7">
    <source>
        <dbReference type="ARBA" id="ARBA00022729"/>
    </source>
</evidence>
<reference evidence="16" key="1">
    <citation type="submission" date="2020-05" db="EMBL/GenBank/DDBJ databases">
        <authorList>
            <person name="Chiriac C."/>
            <person name="Salcher M."/>
            <person name="Ghai R."/>
            <person name="Kavagutti S V."/>
        </authorList>
    </citation>
    <scope>NUCLEOTIDE SEQUENCE</scope>
</reference>
<evidence type="ECO:0000313" key="16">
    <source>
        <dbReference type="EMBL" id="CAB4858933.1"/>
    </source>
</evidence>
<evidence type="ECO:0000256" key="5">
    <source>
        <dbReference type="ARBA" id="ARBA00022651"/>
    </source>
</evidence>
<feature type="domain" description="Phospholipase/carboxylesterase/thioesterase" evidence="15">
    <location>
        <begin position="295"/>
        <end position="392"/>
    </location>
</feature>
<dbReference type="InterPro" id="IPR029058">
    <property type="entry name" value="AB_hydrolase_fold"/>
</dbReference>
<dbReference type="Pfam" id="PF02230">
    <property type="entry name" value="Abhydrolase_2"/>
    <property type="match status" value="1"/>
</dbReference>
<evidence type="ECO:0000256" key="3">
    <source>
        <dbReference type="ARBA" id="ARBA00010278"/>
    </source>
</evidence>
<dbReference type="PANTHER" id="PTHR38050">
    <property type="match status" value="1"/>
</dbReference>
<dbReference type="Gene3D" id="1.10.357.140">
    <property type="entry name" value="UbiA prenyltransferase"/>
    <property type="match status" value="1"/>
</dbReference>
<evidence type="ECO:0000256" key="2">
    <source>
        <dbReference type="ARBA" id="ARBA00004613"/>
    </source>
</evidence>
<evidence type="ECO:0000256" key="11">
    <source>
        <dbReference type="ARBA" id="ARBA00023277"/>
    </source>
</evidence>
<dbReference type="Pfam" id="PF01040">
    <property type="entry name" value="UbiA"/>
    <property type="match status" value="1"/>
</dbReference>
<keyword evidence="12" id="KW-0624">Polysaccharide degradation</keyword>
<proteinExistence type="inferred from homology"/>
<dbReference type="InterPro" id="IPR044878">
    <property type="entry name" value="UbiA_sf"/>
</dbReference>
<organism evidence="16">
    <name type="scientific">freshwater metagenome</name>
    <dbReference type="NCBI Taxonomy" id="449393"/>
    <lineage>
        <taxon>unclassified sequences</taxon>
        <taxon>metagenomes</taxon>
        <taxon>ecological metagenomes</taxon>
    </lineage>
</organism>
<evidence type="ECO:0000256" key="6">
    <source>
        <dbReference type="ARBA" id="ARBA00022692"/>
    </source>
</evidence>
<keyword evidence="10 14" id="KW-0472">Membrane</keyword>
<feature type="transmembrane region" description="Helical" evidence="14">
    <location>
        <begin position="170"/>
        <end position="188"/>
    </location>
</feature>
<dbReference type="GO" id="GO:0005576">
    <property type="term" value="C:extracellular region"/>
    <property type="evidence" value="ECO:0007669"/>
    <property type="project" value="UniProtKB-SubCell"/>
</dbReference>
<dbReference type="InterPro" id="IPR000537">
    <property type="entry name" value="UbiA_prenyltransferase"/>
</dbReference>
<keyword evidence="11" id="KW-0119">Carbohydrate metabolism</keyword>
<feature type="transmembrane region" description="Helical" evidence="14">
    <location>
        <begin position="106"/>
        <end position="124"/>
    </location>
</feature>
<keyword evidence="6 14" id="KW-0812">Transmembrane</keyword>
<dbReference type="EMBL" id="CAFBLH010000006">
    <property type="protein sequence ID" value="CAB4858933.1"/>
    <property type="molecule type" value="Genomic_DNA"/>
</dbReference>
<evidence type="ECO:0000256" key="1">
    <source>
        <dbReference type="ARBA" id="ARBA00004141"/>
    </source>
</evidence>
<keyword evidence="5" id="KW-0858">Xylan degradation</keyword>
<evidence type="ECO:0000256" key="14">
    <source>
        <dbReference type="SAM" id="Phobius"/>
    </source>
</evidence>
<sequence length="467" mass="50523">MATRLWWEGPAYVIAVTVFLGQLVIGWSNDIYDYEDDVKHNRINKPLVAGTITVPQLRKATFILVPIAIIANLFGPLGLKGGGVYLLGVACGIAYNFYFKFSPLSVLPYAVACAALPGSIFLATDRTPPVWVLMVGALLGVAFHFVNVIKDLEQDRDSNIGGLPQRLGKRPSIIIALILFLLAVLIAINSPVSKDLSSIEFATSSSFIAGGDRPVFVTLPTGYSSKLPAPLLIDLHGYMSTSLNHQKFARMDFAAHSRGVIYAAPDGLPDSQGYQFWNAFKSCCNFYNNQVDDAAYIQSIIDEIKGRVAVDDKRVFVFGHSNGHFMTYKFACTHSQTVAAIAGLAGAMDIDPQACPANSPVSVLHIHGTSDAVINYSGGSILNNFYTSAVESTQRWAEIDKCSNTEKSGAAFNLVANLEGPETTPTEYSCPTAAVELWTINGGAHGPVFESDFSLKVMDWLLAHPKN</sequence>
<evidence type="ECO:0000256" key="8">
    <source>
        <dbReference type="ARBA" id="ARBA00022801"/>
    </source>
</evidence>
<dbReference type="Gene3D" id="3.40.50.1820">
    <property type="entry name" value="alpha/beta hydrolase"/>
    <property type="match status" value="1"/>
</dbReference>
<comment type="function">
    <text evidence="13">Involved in degradation of plant cell walls. Hydrolyzes the feruloyl-arabinose ester bond in arabinoxylans, and the feruloyl-galactose ester bond in pectin. Active against paranitrophenyl-acetate, methyl ferulate and wheat arabinoxylan.</text>
</comment>
<comment type="similarity">
    <text evidence="3">Belongs to the faeC family.</text>
</comment>
<dbReference type="InterPro" id="IPR043595">
    <property type="entry name" value="FaeB/C/D"/>
</dbReference>
<evidence type="ECO:0000256" key="10">
    <source>
        <dbReference type="ARBA" id="ARBA00023136"/>
    </source>
</evidence>
<keyword evidence="7" id="KW-0732">Signal</keyword>
<keyword evidence="8" id="KW-0378">Hydrolase</keyword>
<dbReference type="GO" id="GO:0045493">
    <property type="term" value="P:xylan catabolic process"/>
    <property type="evidence" value="ECO:0007669"/>
    <property type="project" value="UniProtKB-KW"/>
</dbReference>
<keyword evidence="9 14" id="KW-1133">Transmembrane helix</keyword>
<accession>A0A6J7CV65</accession>
<name>A0A6J7CV65_9ZZZZ</name>
<dbReference type="AlphaFoldDB" id="A0A6J7CV65"/>
<evidence type="ECO:0000256" key="13">
    <source>
        <dbReference type="ARBA" id="ARBA00025250"/>
    </source>
</evidence>
<dbReference type="SUPFAM" id="SSF53474">
    <property type="entry name" value="alpha/beta-Hydrolases"/>
    <property type="match status" value="1"/>
</dbReference>
<dbReference type="CDD" id="cd13956">
    <property type="entry name" value="PT_UbiA"/>
    <property type="match status" value="1"/>
</dbReference>
<keyword evidence="4" id="KW-0964">Secreted</keyword>
<evidence type="ECO:0000256" key="9">
    <source>
        <dbReference type="ARBA" id="ARBA00022989"/>
    </source>
</evidence>
<dbReference type="GO" id="GO:0016765">
    <property type="term" value="F:transferase activity, transferring alkyl or aryl (other than methyl) groups"/>
    <property type="evidence" value="ECO:0007669"/>
    <property type="project" value="InterPro"/>
</dbReference>
<evidence type="ECO:0000256" key="12">
    <source>
        <dbReference type="ARBA" id="ARBA00023326"/>
    </source>
</evidence>
<comment type="subcellular location">
    <subcellularLocation>
        <location evidence="1">Membrane</location>
        <topology evidence="1">Multi-pass membrane protein</topology>
    </subcellularLocation>
    <subcellularLocation>
        <location evidence="2">Secreted</location>
    </subcellularLocation>
</comment>
<dbReference type="GO" id="GO:0016020">
    <property type="term" value="C:membrane"/>
    <property type="evidence" value="ECO:0007669"/>
    <property type="project" value="UniProtKB-SubCell"/>
</dbReference>
<dbReference type="InterPro" id="IPR003140">
    <property type="entry name" value="PLipase/COase/thioEstase"/>
</dbReference>
<protein>
    <submittedName>
        <fullName evidence="16">Unannotated protein</fullName>
    </submittedName>
</protein>
<evidence type="ECO:0000256" key="4">
    <source>
        <dbReference type="ARBA" id="ARBA00022525"/>
    </source>
</evidence>